<dbReference type="Pfam" id="PF20710">
    <property type="entry name" value="DUF6824"/>
    <property type="match status" value="1"/>
</dbReference>
<sequence>MAEEEDGVRYPGQHDFLLGRGGETNNHSGNILFRQLIKDYKEAYQNAPKTQKPLISQKLVAKWRSMDPPGRFLERSDPDKTWMDVGDAVACRKTSKALGERGKRTKTGNAPQDTHPDTGPAPASASAPHGGGVTRAGSKRKPETQHPSAPPASQLKRAPASVPAVINVTMPAPPQSNPAIAAAANASSAAAAANNTAANAHSATQDLSAVLQGLGVPNAAALAAQPNTCTGTATGTPSNAADALHALLKQQQQQNRTQQPIQVANIAALLGQSSNANAATLQNTAAAANVNAQSSDLNALLEQHKKNNDIALLLRNASNPPPATNTNPGIADVAALLQQQQEQRRIENISALLGQTTPAQAANSGTANLAALLGGQQQQQPQPQASLAALMEQQKQQQAQQTCGMAGIAALLQQQQPQSDVAALLQQQQQQQQPQSNSIAAILQQQPQNNNIAAILQQQQQPQNDLSALLQQRRSNEQQQSQNIVLSTLEQLQPHQRTPQVLALLLEQQQIQNSLSSILEQQAPPQQQSNLATLLGQRQQQQASQQNQDAVHSALVAALGLQQPQQQQQPSDLAAMLAQRNPPAAATAAIDVGSLLSAATGVATGTQQTATANPAPSERSAALAEVLSVLSRTDPENKTFGQASSTTAPLANLDASQLQSLMARAQAPTGNAVAAASLQQGTMDPARLQSLLGGAQVSSQIASAAPAASLSDQGHLANMLAAAATATANTSEDNGTSGERK</sequence>
<feature type="region of interest" description="Disordered" evidence="1">
    <location>
        <begin position="93"/>
        <end position="159"/>
    </location>
</feature>
<evidence type="ECO:0000313" key="4">
    <source>
        <dbReference type="Proteomes" id="UP001153069"/>
    </source>
</evidence>
<proteinExistence type="predicted"/>
<organism evidence="3 4">
    <name type="scientific">Seminavis robusta</name>
    <dbReference type="NCBI Taxonomy" id="568900"/>
    <lineage>
        <taxon>Eukaryota</taxon>
        <taxon>Sar</taxon>
        <taxon>Stramenopiles</taxon>
        <taxon>Ochrophyta</taxon>
        <taxon>Bacillariophyta</taxon>
        <taxon>Bacillariophyceae</taxon>
        <taxon>Bacillariophycidae</taxon>
        <taxon>Naviculales</taxon>
        <taxon>Naviculaceae</taxon>
        <taxon>Seminavis</taxon>
    </lineage>
</organism>
<dbReference type="Proteomes" id="UP001153069">
    <property type="component" value="Unassembled WGS sequence"/>
</dbReference>
<evidence type="ECO:0000259" key="2">
    <source>
        <dbReference type="Pfam" id="PF20710"/>
    </source>
</evidence>
<accession>A0A9N8DSM0</accession>
<name>A0A9N8DSM0_9STRA</name>
<feature type="domain" description="DUF6824" evidence="2">
    <location>
        <begin position="15"/>
        <end position="98"/>
    </location>
</feature>
<dbReference type="AlphaFoldDB" id="A0A9N8DSM0"/>
<comment type="caution">
    <text evidence="3">The sequence shown here is derived from an EMBL/GenBank/DDBJ whole genome shotgun (WGS) entry which is preliminary data.</text>
</comment>
<evidence type="ECO:0000256" key="1">
    <source>
        <dbReference type="SAM" id="MobiDB-lite"/>
    </source>
</evidence>
<reference evidence="3" key="1">
    <citation type="submission" date="2020-06" db="EMBL/GenBank/DDBJ databases">
        <authorList>
            <consortium name="Plant Systems Biology data submission"/>
        </authorList>
    </citation>
    <scope>NUCLEOTIDE SEQUENCE</scope>
    <source>
        <strain evidence="3">D6</strain>
    </source>
</reference>
<protein>
    <recommendedName>
        <fullName evidence="2">DUF6824 domain-containing protein</fullName>
    </recommendedName>
</protein>
<gene>
    <name evidence="3" type="ORF">SEMRO_258_G101200.1</name>
</gene>
<dbReference type="InterPro" id="IPR049227">
    <property type="entry name" value="DUF6824"/>
</dbReference>
<keyword evidence="4" id="KW-1185">Reference proteome</keyword>
<dbReference type="EMBL" id="CAICTM010000257">
    <property type="protein sequence ID" value="CAB9506219.1"/>
    <property type="molecule type" value="Genomic_DNA"/>
</dbReference>
<feature type="region of interest" description="Disordered" evidence="1">
    <location>
        <begin position="1"/>
        <end position="28"/>
    </location>
</feature>
<evidence type="ECO:0000313" key="3">
    <source>
        <dbReference type="EMBL" id="CAB9506219.1"/>
    </source>
</evidence>